<feature type="compositionally biased region" description="Acidic residues" evidence="1">
    <location>
        <begin position="973"/>
        <end position="1001"/>
    </location>
</feature>
<proteinExistence type="predicted"/>
<evidence type="ECO:0000313" key="3">
    <source>
        <dbReference type="Proteomes" id="UP000614334"/>
    </source>
</evidence>
<feature type="region of interest" description="Disordered" evidence="1">
    <location>
        <begin position="425"/>
        <end position="446"/>
    </location>
</feature>
<reference evidence="2" key="1">
    <citation type="submission" date="2020-09" db="EMBL/GenBank/DDBJ databases">
        <title>Comparative genome analyses of four rice-infecting Rhizoctonia solani isolates reveal extensive enrichment of homogalacturonan modification genes.</title>
        <authorList>
            <person name="Lee D.-Y."/>
            <person name="Jeon J."/>
            <person name="Kim K.-T."/>
            <person name="Cheong K."/>
            <person name="Song H."/>
            <person name="Choi G."/>
            <person name="Ko J."/>
            <person name="Opiyo S.O."/>
            <person name="Zuo S."/>
            <person name="Madhav S."/>
            <person name="Lee Y.-H."/>
            <person name="Wang G.-L."/>
        </authorList>
    </citation>
    <scope>NUCLEOTIDE SEQUENCE</scope>
    <source>
        <strain evidence="2">AG1-IA B2</strain>
    </source>
</reference>
<feature type="region of interest" description="Disordered" evidence="1">
    <location>
        <begin position="1"/>
        <end position="32"/>
    </location>
</feature>
<feature type="compositionally biased region" description="Basic and acidic residues" evidence="1">
    <location>
        <begin position="1002"/>
        <end position="1014"/>
    </location>
</feature>
<feature type="compositionally biased region" description="Basic residues" evidence="1">
    <location>
        <begin position="436"/>
        <end position="446"/>
    </location>
</feature>
<feature type="compositionally biased region" description="Polar residues" evidence="1">
    <location>
        <begin position="962"/>
        <end position="972"/>
    </location>
</feature>
<accession>A0A8H7I3W7</accession>
<feature type="compositionally biased region" description="Acidic residues" evidence="1">
    <location>
        <begin position="1016"/>
        <end position="1055"/>
    </location>
</feature>
<comment type="caution">
    <text evidence="2">The sequence shown here is derived from an EMBL/GenBank/DDBJ whole genome shotgun (WGS) entry which is preliminary data.</text>
</comment>
<feature type="compositionally biased region" description="Polar residues" evidence="1">
    <location>
        <begin position="1"/>
        <end position="10"/>
    </location>
</feature>
<dbReference type="AlphaFoldDB" id="A0A8H7I3W7"/>
<evidence type="ECO:0000256" key="1">
    <source>
        <dbReference type="SAM" id="MobiDB-lite"/>
    </source>
</evidence>
<dbReference type="Proteomes" id="UP000614334">
    <property type="component" value="Unassembled WGS sequence"/>
</dbReference>
<name>A0A8H7I3W7_9AGAM</name>
<protein>
    <submittedName>
        <fullName evidence="2">Uncharacterized protein</fullName>
    </submittedName>
</protein>
<evidence type="ECO:0000313" key="2">
    <source>
        <dbReference type="EMBL" id="KAF8747927.1"/>
    </source>
</evidence>
<dbReference type="EMBL" id="JACYCF010000054">
    <property type="protein sequence ID" value="KAF8747927.1"/>
    <property type="molecule type" value="Genomic_DNA"/>
</dbReference>
<organism evidence="2 3">
    <name type="scientific">Rhizoctonia solani</name>
    <dbReference type="NCBI Taxonomy" id="456999"/>
    <lineage>
        <taxon>Eukaryota</taxon>
        <taxon>Fungi</taxon>
        <taxon>Dikarya</taxon>
        <taxon>Basidiomycota</taxon>
        <taxon>Agaricomycotina</taxon>
        <taxon>Agaricomycetes</taxon>
        <taxon>Cantharellales</taxon>
        <taxon>Ceratobasidiaceae</taxon>
        <taxon>Rhizoctonia</taxon>
    </lineage>
</organism>
<gene>
    <name evidence="2" type="ORF">RHS01_11169</name>
</gene>
<sequence>MSLSAMSPSTPDQHAPPPLPPEPTAAVNPSRTRPFTQSQALRVGIGFRVEHNALPDGPRPLAPPLDEVAPLQNEHMNTEQRLPRRQGYRTSPDLFGRYRVYASRPLTIPDLNAPMAHVLPLHLCRPLNHAQSVEKIIQPCPNLSVYYVQRHHWLNGNTKSLADRDFLVDEVLLQPGFNPADMVGVNLREIDNQLAKAAQIKIQAVRLQRDGKIFRWFLKSLAFGVNSAKIHFMLSPTFHYEPYYEYYKPPNTPNSTPQPLFGEMYTSAAMNRVHRKVQTAQISDQNCILPCCVAAFMFSSDGIQFAQFSHVKGWPILCYLGTKAKYERCKPTSNTCYAAAHVPTLPDSIKDEITRLYNGKPPNEALLTHLRRELMHAIWTALIDEEFVDAWRNGIVIDCADGIDLQYGMEDSACVPMPCKKPMASQVGTTQDMNTRKHKHRKDNDKYHKKISQARDLIYTQGRLVQSKAVEDLLKEESYVPTQNAFSRLGGQQEFNVFSSLVVDQLHEVELGFPKHPPFGSTIRMFSEDVASMGRIAARDFEDILQCSIPAFEGLLPESCDRPAQQLLFIFAQWHGMAKLRLHTKSTLGIFKSLTIKLASALRAFSDLTKSLDVRETPQEYARRKKRQEAAKAVAMTRIHQETPTRQTISHSGDGRRICSLNLNTYKFHALGDYVRTIEEFGTTDSYSTQIGELQGRRFKAQYSRTNKQDAVTQMTRIDDITSVLREMEGALTALQKASTNQPPIDEGAMDSLLDGEPYFIGLKDRSEDMIPNVSLWVSQNSHDISTRFFLPQLKRHLLARVLGDSNHPEFCNSNILKVRLAQERMYRHNTLRVNYTSYDILRQQDSLSPTSHQCFALLPTKADRHPDEHPFVYAKILGVYHAKVLYDRRPLNATNPKDILRATHLIPDFQAGKTPEYIPRFHSFAHDHTEGTDWSAYYVNRFVDRDMLMHYIGGGIGHYQPTPSETTVGSNDESDGEEQADNDDEDELGDEDKDGNGADEDQGKAPESERTEDTINQEDVDVIEFDGEPSDEDMDDEAESVLEGDDEIDDEIEF</sequence>
<feature type="region of interest" description="Disordered" evidence="1">
    <location>
        <begin position="959"/>
        <end position="1055"/>
    </location>
</feature>
<feature type="compositionally biased region" description="Pro residues" evidence="1">
    <location>
        <begin position="14"/>
        <end position="23"/>
    </location>
</feature>